<gene>
    <name evidence="3" type="ORF">KDL01_39450</name>
</gene>
<evidence type="ECO:0000313" key="3">
    <source>
        <dbReference type="EMBL" id="MBR7839402.1"/>
    </source>
</evidence>
<dbReference type="InterPro" id="IPR036186">
    <property type="entry name" value="Serpin_sf"/>
</dbReference>
<protein>
    <submittedName>
        <fullName evidence="3">Serpin family protein</fullName>
    </submittedName>
</protein>
<dbReference type="CDD" id="cd19590">
    <property type="entry name" value="serpin_thermopin-like"/>
    <property type="match status" value="1"/>
</dbReference>
<dbReference type="EMBL" id="JAGSOG010000441">
    <property type="protein sequence ID" value="MBR7839402.1"/>
    <property type="molecule type" value="Genomic_DNA"/>
</dbReference>
<accession>A0A941EWE1</accession>
<dbReference type="InterPro" id="IPR042185">
    <property type="entry name" value="Serpin_sf_2"/>
</dbReference>
<dbReference type="PANTHER" id="PTHR11461">
    <property type="entry name" value="SERINE PROTEASE INHIBITOR, SERPIN"/>
    <property type="match status" value="1"/>
</dbReference>
<dbReference type="SUPFAM" id="SSF56574">
    <property type="entry name" value="Serpins"/>
    <property type="match status" value="1"/>
</dbReference>
<dbReference type="AlphaFoldDB" id="A0A941EWE1"/>
<dbReference type="InterPro" id="IPR023796">
    <property type="entry name" value="Serpin_dom"/>
</dbReference>
<feature type="domain" description="Serpin" evidence="2">
    <location>
        <begin position="67"/>
        <end position="432"/>
    </location>
</feature>
<dbReference type="GO" id="GO:0004867">
    <property type="term" value="F:serine-type endopeptidase inhibitor activity"/>
    <property type="evidence" value="ECO:0007669"/>
    <property type="project" value="InterPro"/>
</dbReference>
<comment type="similarity">
    <text evidence="1">Belongs to the serpin family.</text>
</comment>
<dbReference type="GO" id="GO:0005615">
    <property type="term" value="C:extracellular space"/>
    <property type="evidence" value="ECO:0007669"/>
    <property type="project" value="InterPro"/>
</dbReference>
<name>A0A941EWE1_9ACTN</name>
<dbReference type="Proteomes" id="UP000675781">
    <property type="component" value="Unassembled WGS sequence"/>
</dbReference>
<dbReference type="PROSITE" id="PS00284">
    <property type="entry name" value="SERPIN"/>
    <property type="match status" value="1"/>
</dbReference>
<dbReference type="PROSITE" id="PS51257">
    <property type="entry name" value="PROKAR_LIPOPROTEIN"/>
    <property type="match status" value="1"/>
</dbReference>
<sequence length="432" mass="43421">MRGWARAVAVGGAGMLVAGGLAGCSSSSAGTEVPAGTSFDLAAHAAAIPVDAAQQARATAGSSAFAVTLLRALGAGGGDVTYSPQTLTDLLAMVLPGARGQTAAQVSAALGADGLTADQLAAALGADDTTAQADAKQGSITLRTSSDVWAANTLTPSQAYLSVIDGAFGAGMHRVDFAGDPESARNAVNEVVNHETDGYIPSLFGPGSITDQTRMVLTDALYLDAAWASPFDPNDTDLSGVFTRGDGSSEKTAMMSRSGTFGYASGSGWQLAQLPYQGGKLAMDVLLPASGTGALAALRGKLTGASLTSMLAALQPTSIALTMPRFTADSSLDSLEQVLKSLGITDLFDPGAADLSGLTADQEGLYVSAVAAKAHIAVGEKGTVAAAAAGMGINATSGRVTSAEFTVDHPFIYLIRDLTTGQILFMGQESSV</sequence>
<dbReference type="PANTHER" id="PTHR11461:SF211">
    <property type="entry name" value="GH10112P-RELATED"/>
    <property type="match status" value="1"/>
</dbReference>
<dbReference type="Pfam" id="PF00079">
    <property type="entry name" value="Serpin"/>
    <property type="match status" value="1"/>
</dbReference>
<evidence type="ECO:0000256" key="1">
    <source>
        <dbReference type="RuleBase" id="RU000411"/>
    </source>
</evidence>
<comment type="caution">
    <text evidence="3">The sequence shown here is derived from an EMBL/GenBank/DDBJ whole genome shotgun (WGS) entry which is preliminary data.</text>
</comment>
<dbReference type="InterPro" id="IPR042178">
    <property type="entry name" value="Serpin_sf_1"/>
</dbReference>
<reference evidence="3" key="1">
    <citation type="submission" date="2021-04" db="EMBL/GenBank/DDBJ databases">
        <title>Genome based classification of Actinospica acidithermotolerans sp. nov., an actinobacterium isolated from an Indonesian hot spring.</title>
        <authorList>
            <person name="Kusuma A.B."/>
            <person name="Putra K.E."/>
            <person name="Nafisah S."/>
            <person name="Loh J."/>
            <person name="Nouioui I."/>
            <person name="Goodfellow M."/>
        </authorList>
    </citation>
    <scope>NUCLEOTIDE SEQUENCE</scope>
    <source>
        <strain evidence="3">CSCA 57</strain>
    </source>
</reference>
<evidence type="ECO:0000313" key="4">
    <source>
        <dbReference type="Proteomes" id="UP000675781"/>
    </source>
</evidence>
<dbReference type="SMART" id="SM00093">
    <property type="entry name" value="SERPIN"/>
    <property type="match status" value="1"/>
</dbReference>
<dbReference type="InterPro" id="IPR023795">
    <property type="entry name" value="Serpin_CS"/>
</dbReference>
<dbReference type="Gene3D" id="3.30.497.10">
    <property type="entry name" value="Antithrombin, subunit I, domain 2"/>
    <property type="match status" value="1"/>
</dbReference>
<proteinExistence type="inferred from homology"/>
<dbReference type="RefSeq" id="WP_212533839.1">
    <property type="nucleotide sequence ID" value="NZ_JAGSOG010000441.1"/>
</dbReference>
<dbReference type="Gene3D" id="2.30.39.10">
    <property type="entry name" value="Alpha-1-antitrypsin, domain 1"/>
    <property type="match status" value="1"/>
</dbReference>
<dbReference type="InterPro" id="IPR000215">
    <property type="entry name" value="Serpin_fam"/>
</dbReference>
<keyword evidence="4" id="KW-1185">Reference proteome</keyword>
<evidence type="ECO:0000259" key="2">
    <source>
        <dbReference type="SMART" id="SM00093"/>
    </source>
</evidence>
<organism evidence="3 4">
    <name type="scientific">Actinospica durhamensis</name>
    <dbReference type="NCBI Taxonomy" id="1508375"/>
    <lineage>
        <taxon>Bacteria</taxon>
        <taxon>Bacillati</taxon>
        <taxon>Actinomycetota</taxon>
        <taxon>Actinomycetes</taxon>
        <taxon>Catenulisporales</taxon>
        <taxon>Actinospicaceae</taxon>
        <taxon>Actinospica</taxon>
    </lineage>
</organism>